<keyword evidence="4" id="KW-0479">Metal-binding</keyword>
<proteinExistence type="inferred from homology"/>
<dbReference type="GO" id="GO:0030272">
    <property type="term" value="F:5-formyltetrahydrofolate cyclo-ligase activity"/>
    <property type="evidence" value="ECO:0007669"/>
    <property type="project" value="UniProtKB-EC"/>
</dbReference>
<comment type="caution">
    <text evidence="5">The sequence shown here is derived from an EMBL/GenBank/DDBJ whole genome shotgun (WGS) entry which is preliminary data.</text>
</comment>
<evidence type="ECO:0000256" key="2">
    <source>
        <dbReference type="ARBA" id="ARBA00022741"/>
    </source>
</evidence>
<evidence type="ECO:0000256" key="3">
    <source>
        <dbReference type="ARBA" id="ARBA00022840"/>
    </source>
</evidence>
<dbReference type="InterPro" id="IPR037171">
    <property type="entry name" value="NagB/RpiA_transferase-like"/>
</dbReference>
<dbReference type="GO" id="GO:0009396">
    <property type="term" value="P:folic acid-containing compound biosynthetic process"/>
    <property type="evidence" value="ECO:0007669"/>
    <property type="project" value="TreeGrafter"/>
</dbReference>
<dbReference type="InterPro" id="IPR002698">
    <property type="entry name" value="FTHF_cligase"/>
</dbReference>
<dbReference type="PANTHER" id="PTHR23407">
    <property type="entry name" value="ATPASE INHIBITOR/5-FORMYLTETRAHYDROFOLATE CYCLO-LIGASE"/>
    <property type="match status" value="1"/>
</dbReference>
<reference evidence="5 6" key="1">
    <citation type="submission" date="2016-10" db="EMBL/GenBank/DDBJ databases">
        <authorList>
            <person name="Varghese N."/>
            <person name="Submissions S."/>
        </authorList>
    </citation>
    <scope>NUCLEOTIDE SEQUENCE [LARGE SCALE GENOMIC DNA]</scope>
    <source>
        <strain evidence="5 6">DSM 18839</strain>
    </source>
</reference>
<evidence type="ECO:0000313" key="5">
    <source>
        <dbReference type="EMBL" id="SDF37549.1"/>
    </source>
</evidence>
<dbReference type="Proteomes" id="UP000198615">
    <property type="component" value="Unassembled WGS sequence"/>
</dbReference>
<keyword evidence="3 4" id="KW-0067">ATP-binding</keyword>
<dbReference type="InterPro" id="IPR024185">
    <property type="entry name" value="FTHF_cligase-like_sf"/>
</dbReference>
<dbReference type="Gene3D" id="3.40.50.10420">
    <property type="entry name" value="NagB/RpiA/CoA transferase-like"/>
    <property type="match status" value="1"/>
</dbReference>
<evidence type="ECO:0000256" key="4">
    <source>
        <dbReference type="RuleBase" id="RU361279"/>
    </source>
</evidence>
<name>A0A8G2BFD8_9PROT</name>
<evidence type="ECO:0000313" key="6">
    <source>
        <dbReference type="Proteomes" id="UP000198615"/>
    </source>
</evidence>
<dbReference type="RefSeq" id="WP_093148716.1">
    <property type="nucleotide sequence ID" value="NZ_FNBW01000003.1"/>
</dbReference>
<dbReference type="GO" id="GO:0005524">
    <property type="term" value="F:ATP binding"/>
    <property type="evidence" value="ECO:0007669"/>
    <property type="project" value="UniProtKB-KW"/>
</dbReference>
<dbReference type="NCBIfam" id="TIGR02727">
    <property type="entry name" value="MTHFS_bact"/>
    <property type="match status" value="1"/>
</dbReference>
<sequence length="219" mass="24462">MADDPISTPGGEDPCFGHRLVDGHLVDCETARDVARFRKAERERLYALRRAMAVGDREACGRAITEGLGRTLGPIADRTVAVYWPIRGEPDLRPWMREIHEAGASVLLPVVETRDAPLTFRRWEPECRMVRGLWDIPVPDGTDAARPEIVVVPLVGVDAESYRLGNGGGYYDRTLVRIEPRPQIVGIGYAFSRMPTIFPMPWDVPMDTVILDDTQSDHA</sequence>
<dbReference type="GO" id="GO:0046872">
    <property type="term" value="F:metal ion binding"/>
    <property type="evidence" value="ECO:0007669"/>
    <property type="project" value="UniProtKB-KW"/>
</dbReference>
<keyword evidence="6" id="KW-1185">Reference proteome</keyword>
<protein>
    <recommendedName>
        <fullName evidence="4">5-formyltetrahydrofolate cyclo-ligase</fullName>
        <ecNumber evidence="4">6.3.3.2</ecNumber>
    </recommendedName>
</protein>
<dbReference type="OrthoDB" id="9801938at2"/>
<dbReference type="SUPFAM" id="SSF100950">
    <property type="entry name" value="NagB/RpiA/CoA transferase-like"/>
    <property type="match status" value="1"/>
</dbReference>
<comment type="cofactor">
    <cofactor evidence="4">
        <name>Mg(2+)</name>
        <dbReference type="ChEBI" id="CHEBI:18420"/>
    </cofactor>
</comment>
<dbReference type="PANTHER" id="PTHR23407:SF1">
    <property type="entry name" value="5-FORMYLTETRAHYDROFOLATE CYCLO-LIGASE"/>
    <property type="match status" value="1"/>
</dbReference>
<dbReference type="AlphaFoldDB" id="A0A8G2BFD8"/>
<keyword evidence="2 4" id="KW-0547">Nucleotide-binding</keyword>
<dbReference type="Pfam" id="PF01812">
    <property type="entry name" value="5-FTHF_cyc-lig"/>
    <property type="match status" value="1"/>
</dbReference>
<dbReference type="GO" id="GO:0035999">
    <property type="term" value="P:tetrahydrofolate interconversion"/>
    <property type="evidence" value="ECO:0007669"/>
    <property type="project" value="TreeGrafter"/>
</dbReference>
<dbReference type="EC" id="6.3.3.2" evidence="4"/>
<gene>
    <name evidence="5" type="ORF">SAMN05660686_01063</name>
</gene>
<dbReference type="EMBL" id="FNBW01000003">
    <property type="protein sequence ID" value="SDF37549.1"/>
    <property type="molecule type" value="Genomic_DNA"/>
</dbReference>
<keyword evidence="5" id="KW-0436">Ligase</keyword>
<organism evidence="5 6">
    <name type="scientific">Thalassobaculum litoreum DSM 18839</name>
    <dbReference type="NCBI Taxonomy" id="1123362"/>
    <lineage>
        <taxon>Bacteria</taxon>
        <taxon>Pseudomonadati</taxon>
        <taxon>Pseudomonadota</taxon>
        <taxon>Alphaproteobacteria</taxon>
        <taxon>Rhodospirillales</taxon>
        <taxon>Thalassobaculaceae</taxon>
        <taxon>Thalassobaculum</taxon>
    </lineage>
</organism>
<accession>A0A8G2BFD8</accession>
<keyword evidence="4" id="KW-0460">Magnesium</keyword>
<evidence type="ECO:0000256" key="1">
    <source>
        <dbReference type="ARBA" id="ARBA00010638"/>
    </source>
</evidence>
<comment type="similarity">
    <text evidence="1 4">Belongs to the 5-formyltetrahydrofolate cyclo-ligase family.</text>
</comment>
<comment type="catalytic activity">
    <reaction evidence="4">
        <text>(6S)-5-formyl-5,6,7,8-tetrahydrofolate + ATP = (6R)-5,10-methenyltetrahydrofolate + ADP + phosphate</text>
        <dbReference type="Rhea" id="RHEA:10488"/>
        <dbReference type="ChEBI" id="CHEBI:30616"/>
        <dbReference type="ChEBI" id="CHEBI:43474"/>
        <dbReference type="ChEBI" id="CHEBI:57455"/>
        <dbReference type="ChEBI" id="CHEBI:57457"/>
        <dbReference type="ChEBI" id="CHEBI:456216"/>
        <dbReference type="EC" id="6.3.3.2"/>
    </reaction>
</comment>